<dbReference type="InterPro" id="IPR036964">
    <property type="entry name" value="RASGEF_cat_dom_sf"/>
</dbReference>
<dbReference type="SUPFAM" id="SSF48366">
    <property type="entry name" value="Ras GEF"/>
    <property type="match status" value="1"/>
</dbReference>
<protein>
    <recommendedName>
        <fullName evidence="3">Ras-GEF domain-containing protein</fullName>
    </recommendedName>
</protein>
<dbReference type="PANTHER" id="PTHR14247">
    <property type="entry name" value="BREAST CANCER ANTI-ESTROGEN RESISTANCE PROTEIN 3 HOMOLOG-LIKE PROTEIN"/>
    <property type="match status" value="1"/>
</dbReference>
<dbReference type="PANTHER" id="PTHR14247:SF8">
    <property type="entry name" value="RAS-GEF DOMAIN-CONTAINING PROTEIN"/>
    <property type="match status" value="1"/>
</dbReference>
<feature type="domain" description="Ras-GEF" evidence="3">
    <location>
        <begin position="264"/>
        <end position="501"/>
    </location>
</feature>
<feature type="compositionally biased region" description="Polar residues" evidence="2">
    <location>
        <begin position="28"/>
        <end position="44"/>
    </location>
</feature>
<dbReference type="Gene3D" id="1.10.840.10">
    <property type="entry name" value="Ras guanine-nucleotide exchange factors catalytic domain"/>
    <property type="match status" value="1"/>
</dbReference>
<feature type="region of interest" description="Disordered" evidence="2">
    <location>
        <begin position="149"/>
        <end position="186"/>
    </location>
</feature>
<dbReference type="PROSITE" id="PS50009">
    <property type="entry name" value="RASGEF_CAT"/>
    <property type="match status" value="1"/>
</dbReference>
<evidence type="ECO:0000259" key="3">
    <source>
        <dbReference type="PROSITE" id="PS50009"/>
    </source>
</evidence>
<feature type="compositionally biased region" description="Low complexity" evidence="2">
    <location>
        <begin position="152"/>
        <end position="172"/>
    </location>
</feature>
<comment type="caution">
    <text evidence="4">The sequence shown here is derived from an EMBL/GenBank/DDBJ whole genome shotgun (WGS) entry which is preliminary data.</text>
</comment>
<evidence type="ECO:0000256" key="1">
    <source>
        <dbReference type="PROSITE-ProRule" id="PRU00168"/>
    </source>
</evidence>
<dbReference type="InterPro" id="IPR001895">
    <property type="entry name" value="RASGEF_cat_dom"/>
</dbReference>
<evidence type="ECO:0000313" key="4">
    <source>
        <dbReference type="EMBL" id="KRT86229.1"/>
    </source>
</evidence>
<organism evidence="4 5">
    <name type="scientific">Oryctes borbonicus</name>
    <dbReference type="NCBI Taxonomy" id="1629725"/>
    <lineage>
        <taxon>Eukaryota</taxon>
        <taxon>Metazoa</taxon>
        <taxon>Ecdysozoa</taxon>
        <taxon>Arthropoda</taxon>
        <taxon>Hexapoda</taxon>
        <taxon>Insecta</taxon>
        <taxon>Pterygota</taxon>
        <taxon>Neoptera</taxon>
        <taxon>Endopterygota</taxon>
        <taxon>Coleoptera</taxon>
        <taxon>Polyphaga</taxon>
        <taxon>Scarabaeiformia</taxon>
        <taxon>Scarabaeidae</taxon>
        <taxon>Dynastinae</taxon>
        <taxon>Oryctes</taxon>
    </lineage>
</organism>
<name>A0A0T6BFV2_9SCAR</name>
<dbReference type="EMBL" id="LJIG01000711">
    <property type="protein sequence ID" value="KRT86229.1"/>
    <property type="molecule type" value="Genomic_DNA"/>
</dbReference>
<dbReference type="OrthoDB" id="2412973at2759"/>
<dbReference type="Pfam" id="PF00617">
    <property type="entry name" value="RasGEF"/>
    <property type="match status" value="1"/>
</dbReference>
<dbReference type="Proteomes" id="UP000051574">
    <property type="component" value="Unassembled WGS sequence"/>
</dbReference>
<sequence length="545" mass="60819">MQVSKYSSSPTRLNKESPPRLPSKKQRSQSLTPSEVNRISQEKCNSADGVIQPLMTRSAGSDTINSKFASLPRNSCAKLTISASSVTLGRNIRLVSDSIEDESNLPESPPPKPSRLPSIMRMESKDTDHLEKQIDVSFITHGSLQRVTSYHASGSDSGNGSGDSALSSAAGDPPLEQSHRSSGVIIKNPRYHLTTSESTTTLKNFDFDYLAAEEKLLQLPSPKIDVSTRFDLDNFHTILLPMDENKPLDSSTLTGIKLTLKESGSRILANHLTRADLDLIFGCKDNYTAKFGNGIELCTLPHGSQFRKDLLERTECLKLMVAVTILTCTDENERAEMLNKWIEVAIDTKTALGNLYGFCGIMLGLCIPQIERLNTTWHILRQKYTDSAFNFEAKLRPTLKNMNSCSNPQAPNTTIPHLIPFLLLIERNLEDFINTANQSSLVTNCLGLWETNTQDFGLSILLAHLDTARKCLNLNGIYQRNAEIVLGEARMEDLTLEMFRTEFQLKFLWGSRGAYVPAQERYSKFEQVLDVLVDKYCCIREGIEV</sequence>
<evidence type="ECO:0000256" key="2">
    <source>
        <dbReference type="SAM" id="MobiDB-lite"/>
    </source>
</evidence>
<feature type="region of interest" description="Disordered" evidence="2">
    <location>
        <begin position="1"/>
        <end position="48"/>
    </location>
</feature>
<dbReference type="AlphaFoldDB" id="A0A0T6BFV2"/>
<gene>
    <name evidence="4" type="ORF">AMK59_1063</name>
</gene>
<dbReference type="FunFam" id="1.10.840.10:FF:000015">
    <property type="entry name" value="Uncharacterized protein, isoform A"/>
    <property type="match status" value="1"/>
</dbReference>
<dbReference type="GO" id="GO:0005085">
    <property type="term" value="F:guanyl-nucleotide exchange factor activity"/>
    <property type="evidence" value="ECO:0007669"/>
    <property type="project" value="UniProtKB-KW"/>
</dbReference>
<keyword evidence="5" id="KW-1185">Reference proteome</keyword>
<evidence type="ECO:0000313" key="5">
    <source>
        <dbReference type="Proteomes" id="UP000051574"/>
    </source>
</evidence>
<reference evidence="4 5" key="1">
    <citation type="submission" date="2015-09" db="EMBL/GenBank/DDBJ databases">
        <title>Draft genome of the scarab beetle Oryctes borbonicus.</title>
        <authorList>
            <person name="Meyer J.M."/>
            <person name="Markov G.V."/>
            <person name="Baskaran P."/>
            <person name="Herrmann M."/>
            <person name="Sommer R.J."/>
            <person name="Roedelsperger C."/>
        </authorList>
    </citation>
    <scope>NUCLEOTIDE SEQUENCE [LARGE SCALE GENOMIC DNA]</scope>
    <source>
        <strain evidence="4">OB123</strain>
        <tissue evidence="4">Whole animal</tissue>
    </source>
</reference>
<proteinExistence type="predicted"/>
<dbReference type="InterPro" id="IPR023578">
    <property type="entry name" value="Ras_GEF_dom_sf"/>
</dbReference>
<feature type="compositionally biased region" description="Polar residues" evidence="2">
    <location>
        <begin position="1"/>
        <end position="12"/>
    </location>
</feature>
<accession>A0A0T6BFV2</accession>
<feature type="region of interest" description="Disordered" evidence="2">
    <location>
        <begin position="99"/>
        <end position="118"/>
    </location>
</feature>
<keyword evidence="1" id="KW-0344">Guanine-nucleotide releasing factor</keyword>
<dbReference type="GO" id="GO:0007264">
    <property type="term" value="P:small GTPase-mediated signal transduction"/>
    <property type="evidence" value="ECO:0007669"/>
    <property type="project" value="InterPro"/>
</dbReference>
<dbReference type="InterPro" id="IPR051853">
    <property type="entry name" value="SH2-Ras-GEF_adapter"/>
</dbReference>
<dbReference type="SMART" id="SM00147">
    <property type="entry name" value="RasGEF"/>
    <property type="match status" value="1"/>
</dbReference>